<dbReference type="GeneID" id="92379727"/>
<dbReference type="PROSITE" id="PS50011">
    <property type="entry name" value="PROTEIN_KINASE_DOM"/>
    <property type="match status" value="1"/>
</dbReference>
<dbReference type="VEuPathDB" id="TriTrypDB:TEOVI_000578800"/>
<dbReference type="PROSITE" id="PS00108">
    <property type="entry name" value="PROTEIN_KINASE_ST"/>
    <property type="match status" value="1"/>
</dbReference>
<keyword evidence="2" id="KW-0723">Serine/threonine-protein kinase</keyword>
<protein>
    <submittedName>
        <fullName evidence="12">Protein kinase, putative</fullName>
    </submittedName>
</protein>
<keyword evidence="9" id="KW-0472">Membrane</keyword>
<dbReference type="PROSITE" id="PS00107">
    <property type="entry name" value="PROTEIN_KINASE_ATP"/>
    <property type="match status" value="1"/>
</dbReference>
<evidence type="ECO:0000256" key="1">
    <source>
        <dbReference type="ARBA" id="ARBA00004167"/>
    </source>
</evidence>
<feature type="domain" description="Guanylate cyclase" evidence="11">
    <location>
        <begin position="745"/>
        <end position="876"/>
    </location>
</feature>
<dbReference type="Gene3D" id="1.10.510.10">
    <property type="entry name" value="Transferase(Phosphotransferase) domain 1"/>
    <property type="match status" value="1"/>
</dbReference>
<keyword evidence="3" id="KW-0808">Transferase</keyword>
<evidence type="ECO:0000313" key="12">
    <source>
        <dbReference type="EMBL" id="SCU66923.1"/>
    </source>
</evidence>
<feature type="transmembrane region" description="Helical" evidence="9">
    <location>
        <begin position="218"/>
        <end position="244"/>
    </location>
</feature>
<reference evidence="12" key="1">
    <citation type="submission" date="2016-09" db="EMBL/GenBank/DDBJ databases">
        <authorList>
            <person name="Hebert L."/>
            <person name="Moumen B."/>
        </authorList>
    </citation>
    <scope>NUCLEOTIDE SEQUENCE [LARGE SCALE GENOMIC DNA]</scope>
    <source>
        <strain evidence="12">OVI</strain>
    </source>
</reference>
<evidence type="ECO:0000256" key="3">
    <source>
        <dbReference type="ARBA" id="ARBA00022679"/>
    </source>
</evidence>
<evidence type="ECO:0000256" key="5">
    <source>
        <dbReference type="ARBA" id="ARBA00022777"/>
    </source>
</evidence>
<gene>
    <name evidence="12" type="ORF">TEOVI_000578800</name>
</gene>
<dbReference type="SMART" id="SM00220">
    <property type="entry name" value="S_TKc"/>
    <property type="match status" value="1"/>
</dbReference>
<dbReference type="Pfam" id="PF00069">
    <property type="entry name" value="Pkinase"/>
    <property type="match status" value="1"/>
</dbReference>
<dbReference type="SUPFAM" id="SSF55073">
    <property type="entry name" value="Nucleotide cyclase"/>
    <property type="match status" value="1"/>
</dbReference>
<dbReference type="SUPFAM" id="SSF56112">
    <property type="entry name" value="Protein kinase-like (PK-like)"/>
    <property type="match status" value="1"/>
</dbReference>
<name>A0A1G4I5E5_TRYEQ</name>
<feature type="domain" description="Protein kinase" evidence="10">
    <location>
        <begin position="1272"/>
        <end position="1532"/>
    </location>
</feature>
<keyword evidence="6 7" id="KW-0067">ATP-binding</keyword>
<dbReference type="PROSITE" id="PS50125">
    <property type="entry name" value="GUANYLATE_CYCLASE_2"/>
    <property type="match status" value="1"/>
</dbReference>
<dbReference type="FunFam" id="1.10.510.10:FF:001153">
    <property type="entry name" value="Putative serine/threonine protein kinase"/>
    <property type="match status" value="1"/>
</dbReference>
<feature type="region of interest" description="Disordered" evidence="8">
    <location>
        <begin position="124"/>
        <end position="154"/>
    </location>
</feature>
<accession>A0A1G4I5E5</accession>
<evidence type="ECO:0000256" key="6">
    <source>
        <dbReference type="ARBA" id="ARBA00022840"/>
    </source>
</evidence>
<evidence type="ECO:0000259" key="10">
    <source>
        <dbReference type="PROSITE" id="PS50011"/>
    </source>
</evidence>
<dbReference type="PANTHER" id="PTHR11584:SF369">
    <property type="entry name" value="MITOGEN-ACTIVATED PROTEIN KINASE KINASE KINASE 19-RELATED"/>
    <property type="match status" value="1"/>
</dbReference>
<dbReference type="InterPro" id="IPR011009">
    <property type="entry name" value="Kinase-like_dom_sf"/>
</dbReference>
<dbReference type="PANTHER" id="PTHR11584">
    <property type="entry name" value="SERINE/THREONINE PROTEIN KINASE"/>
    <property type="match status" value="1"/>
</dbReference>
<evidence type="ECO:0000256" key="8">
    <source>
        <dbReference type="SAM" id="MobiDB-lite"/>
    </source>
</evidence>
<keyword evidence="5 12" id="KW-0418">Kinase</keyword>
<keyword evidence="9" id="KW-0812">Transmembrane</keyword>
<feature type="region of interest" description="Disordered" evidence="8">
    <location>
        <begin position="1081"/>
        <end position="1100"/>
    </location>
</feature>
<comment type="caution">
    <text evidence="12">The sequence shown here is derived from an EMBL/GenBank/DDBJ whole genome shotgun (WGS) entry which is preliminary data.</text>
</comment>
<sequence length="1534" mass="168191">MKQEFVRHVDAYDPLSAAQPPVLETTASTLVSDKPPNDSFDVDVNNRPNVERCFSPNLLGQPCPVVSNGDSSRRQATSGFGACGVEIHLAEPSVCSTRDSQVFAETHGSRFMRGIELLDRLPHEESRDDCQEEMASVSGAPRNHTKPQPEQQQRLNHEELRSPLSVHSVCVWEVDAPRDNRIVITEETEPGWEQPDSQRDAALQQLLCDASKARGIKLTWLLCGLLLPFMLVLISMVVGTELLLNVKVAEPRKDVIKLSTRLTLSRLKDMYYDIRRMSQVSEVARASSKVAEKRAALDSVCSFLRGAPVVLATYSGVNASLTWTHNCSAGDQTDIALPSTMRLSDPTSPTPRISRYRSDLLIVTEKYGPEADVFVVILRRDITGLMLLGHSLVDDFTTGISPLVAILLPSFSSSRLTVSLYNNAQWLEDANPQNNPHDDEVLLLFEEWCSSGDTHTWHSVGRLLPGGLANTTVGEDVAHFPAPVPRLAGGGFFSVTPPLVMCSTFCVDGTSNTCGKDNPSSVWLVTYGSSSYRGLDGLLTTAMVVGYTGAVLFMVMLCFAYISIDAPVSYLKSLIFSAAGGTERRKEWDHTVHGWRKIWLGDLRALVNTFQILALCFRLNKKYVPQHILEKQVKNLLDVKDKICSADTDGEAAVEVAEGRHNDDDDAVDDKANVGAFVCAATVADVKSSISKRMCQGSQSVTSLNRIQPLCGVGDLQATDIAVESGRAAALSGAADGREPVNRGMILVENATILTVHLPAVETAYFTDFGLAVEQHRHIMALLLRSVRQYRGELFQRSGECISAAWNAFDGCADHAIRAAACALRILDRLEAYRRAGFRVGIVLHQGPFVCGVVEDRAEAFTTVFGSVPRQAIVFSELAASLTVFDVLISEPVKESLSSHYECIMVDVIKYHEDDPPITLYELSKERQLPMTKGMPRGPSAFAEEHARVFFNFRNHEFGLALAGIEKMKRSFSKTELRLLWRIEQLCKYYMHHEKDLPLPYYRRFPTWRIYEVTESVEGSNDFLALSSRGGTVLCGDIPPSVMAHKSSFDCDAMKFRQELHDNVLASRRTGSKESGLAFSAVKEADMGTGSPSPAREADGVNRRMSSMCLLTDAHSGNLESGLERSLGRPTTSLRDTLGKGRPSTVPGGEFGTLEAEGASALNVAGRNAGSFDAMKSTNPQTKTCADEENYGDVELGVGDERRRFSFTNCRPSIIAEGRRRSYNRCAESCVSLTSDSMEDAHSFSVVDPGGSLMATYTLPKKIVAKNGITYLRSSRILGKGSFGCVYLGMDVNSGRMTAIKFLPMPSGEEEVSKVETEVVAMQKVKSGHVVQFISYAFQSNLIIIIMECMMAGSLKGMLDAFGSIPPATACLFIRDVLRGLHKLHSNGIIHRDVKPQNVLLTLGGTCKISDFGASAFLSEVVRREMEGNGLQIQGTPVYLAPEAARGKPVEQSDIWSCGIMFLQLLTGGLPYADHFLRMPPQVLVYHIGSASAKPIIPDDLDEFCLEFVQICLKSDPNERLSAQQLLALPVFSL</sequence>
<keyword evidence="9" id="KW-1133">Transmembrane helix</keyword>
<evidence type="ECO:0000256" key="9">
    <source>
        <dbReference type="SAM" id="Phobius"/>
    </source>
</evidence>
<evidence type="ECO:0000256" key="4">
    <source>
        <dbReference type="ARBA" id="ARBA00022741"/>
    </source>
</evidence>
<dbReference type="InterPro" id="IPR008271">
    <property type="entry name" value="Ser/Thr_kinase_AS"/>
</dbReference>
<feature type="region of interest" description="Disordered" evidence="8">
    <location>
        <begin position="1120"/>
        <end position="1149"/>
    </location>
</feature>
<dbReference type="InterPro" id="IPR029787">
    <property type="entry name" value="Nucleotide_cyclase"/>
</dbReference>
<dbReference type="RefSeq" id="XP_067078299.1">
    <property type="nucleotide sequence ID" value="XM_067222198.1"/>
</dbReference>
<dbReference type="GO" id="GO:0004674">
    <property type="term" value="F:protein serine/threonine kinase activity"/>
    <property type="evidence" value="ECO:0007669"/>
    <property type="project" value="UniProtKB-KW"/>
</dbReference>
<dbReference type="InterPro" id="IPR001054">
    <property type="entry name" value="A/G_cyclase"/>
</dbReference>
<dbReference type="GO" id="GO:0009190">
    <property type="term" value="P:cyclic nucleotide biosynthetic process"/>
    <property type="evidence" value="ECO:0007669"/>
    <property type="project" value="InterPro"/>
</dbReference>
<dbReference type="GO" id="GO:0035556">
    <property type="term" value="P:intracellular signal transduction"/>
    <property type="evidence" value="ECO:0007669"/>
    <property type="project" value="InterPro"/>
</dbReference>
<evidence type="ECO:0000259" key="11">
    <source>
        <dbReference type="PROSITE" id="PS50125"/>
    </source>
</evidence>
<dbReference type="Gene3D" id="3.30.70.1230">
    <property type="entry name" value="Nucleotide cyclase"/>
    <property type="match status" value="1"/>
</dbReference>
<proteinExistence type="predicted"/>
<dbReference type="EMBL" id="CZPT02000644">
    <property type="protein sequence ID" value="SCU66923.1"/>
    <property type="molecule type" value="Genomic_DNA"/>
</dbReference>
<dbReference type="Proteomes" id="UP000195570">
    <property type="component" value="Unassembled WGS sequence"/>
</dbReference>
<dbReference type="CDD" id="cd07302">
    <property type="entry name" value="CHD"/>
    <property type="match status" value="1"/>
</dbReference>
<evidence type="ECO:0000256" key="7">
    <source>
        <dbReference type="PROSITE-ProRule" id="PRU10141"/>
    </source>
</evidence>
<keyword evidence="13" id="KW-1185">Reference proteome</keyword>
<dbReference type="InterPro" id="IPR000719">
    <property type="entry name" value="Prot_kinase_dom"/>
</dbReference>
<comment type="subcellular location">
    <subcellularLocation>
        <location evidence="1">Membrane</location>
        <topology evidence="1">Single-pass membrane protein</topology>
    </subcellularLocation>
</comment>
<evidence type="ECO:0000256" key="2">
    <source>
        <dbReference type="ARBA" id="ARBA00022527"/>
    </source>
</evidence>
<feature type="binding site" evidence="7">
    <location>
        <position position="1301"/>
    </location>
    <ligand>
        <name>ATP</name>
        <dbReference type="ChEBI" id="CHEBI:30616"/>
    </ligand>
</feature>
<evidence type="ECO:0000313" key="13">
    <source>
        <dbReference type="Proteomes" id="UP000195570"/>
    </source>
</evidence>
<dbReference type="GO" id="GO:0016020">
    <property type="term" value="C:membrane"/>
    <property type="evidence" value="ECO:0007669"/>
    <property type="project" value="UniProtKB-SubCell"/>
</dbReference>
<keyword evidence="4 7" id="KW-0547">Nucleotide-binding</keyword>
<dbReference type="GO" id="GO:0005524">
    <property type="term" value="F:ATP binding"/>
    <property type="evidence" value="ECO:0007669"/>
    <property type="project" value="UniProtKB-UniRule"/>
</dbReference>
<dbReference type="InterPro" id="IPR017441">
    <property type="entry name" value="Protein_kinase_ATP_BS"/>
</dbReference>
<organism evidence="12 13">
    <name type="scientific">Trypanosoma equiperdum</name>
    <dbReference type="NCBI Taxonomy" id="5694"/>
    <lineage>
        <taxon>Eukaryota</taxon>
        <taxon>Discoba</taxon>
        <taxon>Euglenozoa</taxon>
        <taxon>Kinetoplastea</taxon>
        <taxon>Metakinetoplastina</taxon>
        <taxon>Trypanosomatida</taxon>
        <taxon>Trypanosomatidae</taxon>
        <taxon>Trypanosoma</taxon>
    </lineage>
</organism>